<dbReference type="Proteomes" id="UP000199356">
    <property type="component" value="Unassembled WGS sequence"/>
</dbReference>
<evidence type="ECO:0000313" key="2">
    <source>
        <dbReference type="Proteomes" id="UP000199356"/>
    </source>
</evidence>
<dbReference type="RefSeq" id="WP_245759241.1">
    <property type="nucleotide sequence ID" value="NZ_FOXA01000008.1"/>
</dbReference>
<evidence type="ECO:0008006" key="3">
    <source>
        <dbReference type="Google" id="ProtNLM"/>
    </source>
</evidence>
<dbReference type="STRING" id="441119.SAMN04488047_10813"/>
<name>A0A1I5R656_9RHOB</name>
<sequence>MTMPRPRLTFFYIVEPPDYQILACTLLASIRTQFGPEVKAVGYCPAHRMEELHPAVIRAHEIMGAELRAMRTEGMWDTPYPHGNKIVAALQSRDSEVSAFVDSDVLFLRANEADNLVKPGHVSCSAAASMTWAGQEIWDTIYGAFGMKVPAERMHLMRRSPEPVVPYFSSGLVVFPEDGATRFPDVWYDTARTVDRIDSLDMRRPYLDQMSLPVSILRAGLGWNVLPEEQHFILGGKLRGAPLPEDREIFTVHYRRQKILKEVGLHKVARGMLKAQTGVSFVRRLTERPDLVKAAE</sequence>
<organism evidence="1 2">
    <name type="scientific">Tranquillimonas alkanivorans</name>
    <dbReference type="NCBI Taxonomy" id="441119"/>
    <lineage>
        <taxon>Bacteria</taxon>
        <taxon>Pseudomonadati</taxon>
        <taxon>Pseudomonadota</taxon>
        <taxon>Alphaproteobacteria</taxon>
        <taxon>Rhodobacterales</taxon>
        <taxon>Roseobacteraceae</taxon>
        <taxon>Tranquillimonas</taxon>
    </lineage>
</organism>
<dbReference type="EMBL" id="FOXA01000008">
    <property type="protein sequence ID" value="SFP54002.1"/>
    <property type="molecule type" value="Genomic_DNA"/>
</dbReference>
<evidence type="ECO:0000313" key="1">
    <source>
        <dbReference type="EMBL" id="SFP54002.1"/>
    </source>
</evidence>
<keyword evidence="2" id="KW-1185">Reference proteome</keyword>
<reference evidence="1 2" key="1">
    <citation type="submission" date="2016-10" db="EMBL/GenBank/DDBJ databases">
        <authorList>
            <person name="de Groot N.N."/>
        </authorList>
    </citation>
    <scope>NUCLEOTIDE SEQUENCE [LARGE SCALE GENOMIC DNA]</scope>
    <source>
        <strain evidence="1 2">DSM 19547</strain>
    </source>
</reference>
<gene>
    <name evidence="1" type="ORF">SAMN04488047_10813</name>
</gene>
<dbReference type="AlphaFoldDB" id="A0A1I5R656"/>
<proteinExistence type="predicted"/>
<protein>
    <recommendedName>
        <fullName evidence="3">Nucleotide-diphospho-sugar transferase</fullName>
    </recommendedName>
</protein>
<accession>A0A1I5R656</accession>